<comment type="subcellular location">
    <subcellularLocation>
        <location evidence="1 10">Cell membrane</location>
        <topology evidence="1 10">Multi-pass membrane protein</topology>
    </subcellularLocation>
</comment>
<keyword evidence="14" id="KW-1185">Reference proteome</keyword>
<keyword evidence="9 10" id="KW-0807">Transducer</keyword>
<protein>
    <recommendedName>
        <fullName evidence="12">G-protein coupled receptors family 1 profile domain-containing protein</fullName>
    </recommendedName>
</protein>
<feature type="transmembrane region" description="Helical" evidence="10">
    <location>
        <begin position="162"/>
        <end position="179"/>
    </location>
</feature>
<name>A0ABD1KYN8_9TELE</name>
<feature type="region of interest" description="Disordered" evidence="11">
    <location>
        <begin position="591"/>
        <end position="614"/>
    </location>
</feature>
<dbReference type="InterPro" id="IPR000276">
    <property type="entry name" value="GPCR_Rhodpsn"/>
</dbReference>
<dbReference type="PRINTS" id="PR00237">
    <property type="entry name" value="GPCRRHODOPSN"/>
</dbReference>
<keyword evidence="7 10" id="KW-0675">Receptor</keyword>
<dbReference type="CDD" id="cd15388">
    <property type="entry name" value="7tmA_V2R"/>
    <property type="match status" value="1"/>
</dbReference>
<keyword evidence="8 10" id="KW-0325">Glycoprotein</keyword>
<proteinExistence type="inferred from homology"/>
<evidence type="ECO:0000256" key="7">
    <source>
        <dbReference type="ARBA" id="ARBA00023170"/>
    </source>
</evidence>
<dbReference type="SUPFAM" id="SSF81321">
    <property type="entry name" value="Family A G protein-coupled receptor-like"/>
    <property type="match status" value="1"/>
</dbReference>
<dbReference type="PANTHER" id="PTHR24241:SF20">
    <property type="entry name" value="VASOPRESSIN V2 RECEPTOR"/>
    <property type="match status" value="1"/>
</dbReference>
<evidence type="ECO:0000313" key="13">
    <source>
        <dbReference type="EMBL" id="KAL2104280.1"/>
    </source>
</evidence>
<dbReference type="PROSITE" id="PS50262">
    <property type="entry name" value="G_PROTEIN_RECEP_F1_2"/>
    <property type="match status" value="1"/>
</dbReference>
<feature type="domain" description="G-protein coupled receptors family 1 profile" evidence="12">
    <location>
        <begin position="141"/>
        <end position="569"/>
    </location>
</feature>
<dbReference type="AlphaFoldDB" id="A0ABD1KYN8"/>
<keyword evidence="2" id="KW-1003">Cell membrane</keyword>
<comment type="similarity">
    <text evidence="10">Belongs to the G-protein coupled receptor 1 family. Vasopressin/oxytocin receptor subfamily.</text>
</comment>
<dbReference type="Gene3D" id="1.20.1070.10">
    <property type="entry name" value="Rhodopsin 7-helix transmembrane proteins"/>
    <property type="match status" value="2"/>
</dbReference>
<reference evidence="13 14" key="1">
    <citation type="submission" date="2024-09" db="EMBL/GenBank/DDBJ databases">
        <title>A chromosome-level genome assembly of Gray's grenadier anchovy, Coilia grayii.</title>
        <authorList>
            <person name="Fu Z."/>
        </authorList>
    </citation>
    <scope>NUCLEOTIDE SEQUENCE [LARGE SCALE GENOMIC DNA]</scope>
    <source>
        <strain evidence="13">G4</strain>
        <tissue evidence="13">Muscle</tissue>
    </source>
</reference>
<feature type="transmembrane region" description="Helical" evidence="10">
    <location>
        <begin position="199"/>
        <end position="220"/>
    </location>
</feature>
<evidence type="ECO:0000256" key="2">
    <source>
        <dbReference type="ARBA" id="ARBA00022475"/>
    </source>
</evidence>
<dbReference type="EMBL" id="JBHFQA010000001">
    <property type="protein sequence ID" value="KAL2104280.1"/>
    <property type="molecule type" value="Genomic_DNA"/>
</dbReference>
<dbReference type="Pfam" id="PF00001">
    <property type="entry name" value="7tm_1"/>
    <property type="match status" value="1"/>
</dbReference>
<evidence type="ECO:0000259" key="12">
    <source>
        <dbReference type="PROSITE" id="PS50262"/>
    </source>
</evidence>
<feature type="transmembrane region" description="Helical" evidence="10">
    <location>
        <begin position="517"/>
        <end position="537"/>
    </location>
</feature>
<feature type="compositionally biased region" description="Basic and acidic residues" evidence="11">
    <location>
        <begin position="348"/>
        <end position="362"/>
    </location>
</feature>
<dbReference type="PRINTS" id="PR00896">
    <property type="entry name" value="VASOPRESSINR"/>
</dbReference>
<dbReference type="GO" id="GO:0004930">
    <property type="term" value="F:G protein-coupled receptor activity"/>
    <property type="evidence" value="ECO:0007669"/>
    <property type="project" value="UniProtKB-KW"/>
</dbReference>
<dbReference type="Proteomes" id="UP001591681">
    <property type="component" value="Unassembled WGS sequence"/>
</dbReference>
<dbReference type="PANTHER" id="PTHR24241">
    <property type="entry name" value="NEUROPEPTIDE RECEPTOR-RELATED G-PROTEIN COUPLED RECEPTOR"/>
    <property type="match status" value="1"/>
</dbReference>
<keyword evidence="6 10" id="KW-0472">Membrane</keyword>
<feature type="transmembrane region" description="Helical" evidence="10">
    <location>
        <begin position="128"/>
        <end position="150"/>
    </location>
</feature>
<keyword evidence="5 10" id="KW-0297">G-protein coupled receptor</keyword>
<dbReference type="PROSITE" id="PS00237">
    <property type="entry name" value="G_PROTEIN_RECEP_F1_1"/>
    <property type="match status" value="1"/>
</dbReference>
<evidence type="ECO:0000256" key="6">
    <source>
        <dbReference type="ARBA" id="ARBA00023136"/>
    </source>
</evidence>
<comment type="caution">
    <text evidence="13">The sequence shown here is derived from an EMBL/GenBank/DDBJ whole genome shotgun (WGS) entry which is preliminary data.</text>
</comment>
<evidence type="ECO:0000313" key="14">
    <source>
        <dbReference type="Proteomes" id="UP001591681"/>
    </source>
</evidence>
<evidence type="ECO:0000256" key="10">
    <source>
        <dbReference type="RuleBase" id="RU046427"/>
    </source>
</evidence>
<evidence type="ECO:0000256" key="9">
    <source>
        <dbReference type="ARBA" id="ARBA00023224"/>
    </source>
</evidence>
<dbReference type="InterPro" id="IPR017452">
    <property type="entry name" value="GPCR_Rhodpsn_7TM"/>
</dbReference>
<dbReference type="InterPro" id="IPR001817">
    <property type="entry name" value="Vasoprsn_rcpt"/>
</dbReference>
<feature type="region of interest" description="Disordered" evidence="11">
    <location>
        <begin position="348"/>
        <end position="378"/>
    </location>
</feature>
<feature type="compositionally biased region" description="Gly residues" evidence="11">
    <location>
        <begin position="363"/>
        <end position="372"/>
    </location>
</feature>
<evidence type="ECO:0000256" key="4">
    <source>
        <dbReference type="ARBA" id="ARBA00022989"/>
    </source>
</evidence>
<dbReference type="GO" id="GO:0005886">
    <property type="term" value="C:plasma membrane"/>
    <property type="evidence" value="ECO:0007669"/>
    <property type="project" value="UniProtKB-SubCell"/>
</dbReference>
<feature type="compositionally biased region" description="Polar residues" evidence="11">
    <location>
        <begin position="410"/>
        <end position="443"/>
    </location>
</feature>
<evidence type="ECO:0000256" key="11">
    <source>
        <dbReference type="SAM" id="MobiDB-lite"/>
    </source>
</evidence>
<organism evidence="13 14">
    <name type="scientific">Coilia grayii</name>
    <name type="common">Gray's grenadier anchovy</name>
    <dbReference type="NCBI Taxonomy" id="363190"/>
    <lineage>
        <taxon>Eukaryota</taxon>
        <taxon>Metazoa</taxon>
        <taxon>Chordata</taxon>
        <taxon>Craniata</taxon>
        <taxon>Vertebrata</taxon>
        <taxon>Euteleostomi</taxon>
        <taxon>Actinopterygii</taxon>
        <taxon>Neopterygii</taxon>
        <taxon>Teleostei</taxon>
        <taxon>Clupei</taxon>
        <taxon>Clupeiformes</taxon>
        <taxon>Clupeoidei</taxon>
        <taxon>Engraulidae</taxon>
        <taxon>Coilinae</taxon>
        <taxon>Coilia</taxon>
    </lineage>
</organism>
<evidence type="ECO:0000256" key="5">
    <source>
        <dbReference type="ARBA" id="ARBA00023040"/>
    </source>
</evidence>
<feature type="transmembrane region" description="Helical" evidence="10">
    <location>
        <begin position="241"/>
        <end position="263"/>
    </location>
</feature>
<keyword evidence="4 10" id="KW-1133">Transmembrane helix</keyword>
<feature type="region of interest" description="Disordered" evidence="11">
    <location>
        <begin position="410"/>
        <end position="446"/>
    </location>
</feature>
<feature type="transmembrane region" description="Helical" evidence="10">
    <location>
        <begin position="549"/>
        <end position="569"/>
    </location>
</feature>
<gene>
    <name evidence="13" type="ORF">ACEWY4_001148</name>
</gene>
<accession>A0ABD1KYN8</accession>
<evidence type="ECO:0000256" key="3">
    <source>
        <dbReference type="ARBA" id="ARBA00022692"/>
    </source>
</evidence>
<evidence type="ECO:0000256" key="8">
    <source>
        <dbReference type="ARBA" id="ARBA00023180"/>
    </source>
</evidence>
<feature type="transmembrane region" description="Helical" evidence="10">
    <location>
        <begin position="288"/>
        <end position="312"/>
    </location>
</feature>
<feature type="compositionally biased region" description="Low complexity" evidence="11">
    <location>
        <begin position="598"/>
        <end position="614"/>
    </location>
</feature>
<keyword evidence="3 10" id="KW-0812">Transmembrane</keyword>
<evidence type="ECO:0000256" key="1">
    <source>
        <dbReference type="ARBA" id="ARBA00004651"/>
    </source>
</evidence>
<sequence length="614" mass="66647">MLTTMQPCLLTYSPVVSPSLPPSVGLLWFTPSHPSLLPPGMEAVSGEAGWDGLAQSSSVTVSAVTAAATSGWINLTFSALFPGTAGPNGTHVAGGSHFWLFPENGTGGASGTPAPPQQRDPSLAQAEIAVLGLVLALTTLGNSFVLWVLLRRRKHNAPMHTFMVNLCLADLVVAFFQVLPQLVWDITERFQGPDALCRLVKYLQIVGMFASSYMIVAMTVDRHYAICCPLQAYRGRAVSRCNTPVLVAWALALVFSIPQVFIFSRSELAPGEFDCWGHFIEPWGLKAYVTWMTLAVFVFPAFIITVCQVRIFREIHDNIYLKSERVVSADLKKNTVFFSLQNIKKEDERTRGRAGYRPREGRGGGGGGGGGYPSQKSESNHASHSYCNDCPPENAVDCYDCSQYAQRPSNVTQQDRSYGNNSSSAPDILPTNQNHSSTTTGPSVSHCVCSNPDRHPPPTCTESAHNGGSFSCDSSPLNASFEAHYSVSSGSPYTAQAPLSPPPPSVSRAMSKTVRMTLVIVLVYTICWSPFFIVQLWAAWDPNAPSQGVAFTILMLLASLNSCTNPWIYTAFSSSVSRELQALLRCRSRSSRRGSLPDDSTTTTHTSTTKDSLY</sequence>